<name>A0A7J9SMP6_9EURY</name>
<keyword evidence="1" id="KW-0805">Transcription regulation</keyword>
<proteinExistence type="predicted"/>
<sequence length="184" mass="19969">MGAAFDVPTPELEEAARFYRKAKTAGSITGRSVEGFVTACLLASIRQSPQRIPVSGRELRNVSRATDDQIRVARGALTAELGITIPPERPETFLPKAVSELSVPTRVERRAKEILRTYIHGDGAHRGTSPRTLAAGALHAAYECVEWDRRPTLDALANVFDVARSTISTEKGELLDNTGVVSTE</sequence>
<accession>A0A7J9SMP6</accession>
<dbReference type="RefSeq" id="WP_185194219.1">
    <property type="nucleotide sequence ID" value="NZ_JACKXD010000007.1"/>
</dbReference>
<dbReference type="AlphaFoldDB" id="A0A7J9SMP6"/>
<evidence type="ECO:0000256" key="2">
    <source>
        <dbReference type="ARBA" id="ARBA00023163"/>
    </source>
</evidence>
<dbReference type="InterPro" id="IPR013150">
    <property type="entry name" value="TFIIB_cyclin"/>
</dbReference>
<evidence type="ECO:0000313" key="4">
    <source>
        <dbReference type="EMBL" id="MBB6647852.1"/>
    </source>
</evidence>
<evidence type="ECO:0000259" key="3">
    <source>
        <dbReference type="Pfam" id="PF00382"/>
    </source>
</evidence>
<dbReference type="GO" id="GO:0003743">
    <property type="term" value="F:translation initiation factor activity"/>
    <property type="evidence" value="ECO:0007669"/>
    <property type="project" value="UniProtKB-KW"/>
</dbReference>
<dbReference type="Proteomes" id="UP000546257">
    <property type="component" value="Unassembled WGS sequence"/>
</dbReference>
<keyword evidence="4" id="KW-0648">Protein biosynthesis</keyword>
<dbReference type="Pfam" id="PF00382">
    <property type="entry name" value="TFIIB"/>
    <property type="match status" value="1"/>
</dbReference>
<dbReference type="PANTHER" id="PTHR11618">
    <property type="entry name" value="TRANSCRIPTION INITIATION FACTOR IIB-RELATED"/>
    <property type="match status" value="1"/>
</dbReference>
<organism evidence="4 5">
    <name type="scientific">Halobellus ruber</name>
    <dbReference type="NCBI Taxonomy" id="2761102"/>
    <lineage>
        <taxon>Archaea</taxon>
        <taxon>Methanobacteriati</taxon>
        <taxon>Methanobacteriota</taxon>
        <taxon>Stenosarchaea group</taxon>
        <taxon>Halobacteria</taxon>
        <taxon>Halobacteriales</taxon>
        <taxon>Haloferacaceae</taxon>
        <taxon>Halobellus</taxon>
    </lineage>
</organism>
<dbReference type="InterPro" id="IPR036915">
    <property type="entry name" value="Cyclin-like_sf"/>
</dbReference>
<dbReference type="GO" id="GO:0070897">
    <property type="term" value="P:transcription preinitiation complex assembly"/>
    <property type="evidence" value="ECO:0007669"/>
    <property type="project" value="InterPro"/>
</dbReference>
<dbReference type="PANTHER" id="PTHR11618:SF13">
    <property type="entry name" value="TRANSCRIPTION INITIATION FACTOR IIB"/>
    <property type="match status" value="1"/>
</dbReference>
<dbReference type="GO" id="GO:0017025">
    <property type="term" value="F:TBP-class protein binding"/>
    <property type="evidence" value="ECO:0007669"/>
    <property type="project" value="InterPro"/>
</dbReference>
<feature type="domain" description="Transcription factor TFIIB cyclin-like" evidence="3">
    <location>
        <begin position="88"/>
        <end position="168"/>
    </location>
</feature>
<keyword evidence="4" id="KW-0396">Initiation factor</keyword>
<evidence type="ECO:0000256" key="1">
    <source>
        <dbReference type="ARBA" id="ARBA00023015"/>
    </source>
</evidence>
<evidence type="ECO:0000313" key="5">
    <source>
        <dbReference type="Proteomes" id="UP000546257"/>
    </source>
</evidence>
<dbReference type="GO" id="GO:0097550">
    <property type="term" value="C:transcription preinitiation complex"/>
    <property type="evidence" value="ECO:0007669"/>
    <property type="project" value="TreeGrafter"/>
</dbReference>
<dbReference type="InterPro" id="IPR000812">
    <property type="entry name" value="TFIIB"/>
</dbReference>
<keyword evidence="2" id="KW-0804">Transcription</keyword>
<reference evidence="4 5" key="1">
    <citation type="submission" date="2020-08" db="EMBL/GenBank/DDBJ databases">
        <authorList>
            <person name="Seo M.-J."/>
        </authorList>
    </citation>
    <scope>NUCLEOTIDE SEQUENCE [LARGE SCALE GENOMIC DNA]</scope>
    <source>
        <strain evidence="4 5">MBLA0160</strain>
    </source>
</reference>
<protein>
    <submittedName>
        <fullName evidence="4">Transcription initiation factor IIB family protein</fullName>
    </submittedName>
</protein>
<dbReference type="Gene3D" id="1.10.472.10">
    <property type="entry name" value="Cyclin-like"/>
    <property type="match status" value="2"/>
</dbReference>
<gene>
    <name evidence="4" type="ORF">H5V44_16445</name>
</gene>
<dbReference type="EMBL" id="JACKXD010000007">
    <property type="protein sequence ID" value="MBB6647852.1"/>
    <property type="molecule type" value="Genomic_DNA"/>
</dbReference>
<comment type="caution">
    <text evidence="4">The sequence shown here is derived from an EMBL/GenBank/DDBJ whole genome shotgun (WGS) entry which is preliminary data.</text>
</comment>
<keyword evidence="5" id="KW-1185">Reference proteome</keyword>
<dbReference type="SUPFAM" id="SSF47954">
    <property type="entry name" value="Cyclin-like"/>
    <property type="match status" value="2"/>
</dbReference>